<dbReference type="Proteomes" id="UP000241089">
    <property type="component" value="Segment"/>
</dbReference>
<sequence>MLSPKLITSASTAMKIANPDWQLKHILTTLKLSPKVYDEWHPAALGIMNANKVLGTKGGFKRF</sequence>
<protein>
    <submittedName>
        <fullName evidence="1">Uncharacterized protein</fullName>
    </submittedName>
</protein>
<keyword evidence="6" id="KW-1185">Reference proteome</keyword>
<dbReference type="EMBL" id="KU686208">
    <property type="protein sequence ID" value="AOV61095.1"/>
    <property type="molecule type" value="Genomic_DNA"/>
</dbReference>
<dbReference type="KEGG" id="vg:30306119"/>
<dbReference type="EMBL" id="KU686207">
    <property type="protein sequence ID" value="AOV60881.1"/>
    <property type="molecule type" value="Genomic_DNA"/>
</dbReference>
<reference evidence="4 5" key="1">
    <citation type="journal article" date="2016" name="Virology">
        <title>The genomic content and context of auxiliary metabolic genes in marine cyanomyoviruses.</title>
        <authorList>
            <person name="Crummett L.T."/>
            <person name="Puxty R.J."/>
            <person name="Weihe C."/>
            <person name="Marston M.F."/>
            <person name="Martiny J.B."/>
        </authorList>
    </citation>
    <scope>NUCLEOTIDE SEQUENCE [LARGE SCALE GENOMIC DNA]</scope>
    <source>
        <strain evidence="1">0210CC35</strain>
        <strain evidence="2">0310NB44</strain>
        <strain evidence="3">1209TA19</strain>
    </source>
</reference>
<organism evidence="1 6">
    <name type="scientific">Synechococcus phage S-CAM22</name>
    <dbReference type="NCBI Taxonomy" id="1883365"/>
    <lineage>
        <taxon>Viruses</taxon>
        <taxon>Duplodnaviria</taxon>
        <taxon>Heunggongvirae</taxon>
        <taxon>Uroviricota</taxon>
        <taxon>Caudoviricetes</taxon>
        <taxon>Pantevenvirales</taxon>
        <taxon>Kyanoviridae</taxon>
        <taxon>Alisovirus</taxon>
        <taxon>Alisovirus socal22</taxon>
    </lineage>
</organism>
<dbReference type="EMBL" id="KU686209">
    <property type="protein sequence ID" value="AOV61309.1"/>
    <property type="molecule type" value="Genomic_DNA"/>
</dbReference>
<dbReference type="GeneID" id="30306119"/>
<dbReference type="Proteomes" id="UP000241975">
    <property type="component" value="Segment"/>
</dbReference>
<evidence type="ECO:0000313" key="2">
    <source>
        <dbReference type="EMBL" id="AOV61095.1"/>
    </source>
</evidence>
<proteinExistence type="predicted"/>
<evidence type="ECO:0000313" key="1">
    <source>
        <dbReference type="EMBL" id="AOV60881.1"/>
    </source>
</evidence>
<name>A0A1D8KQB2_9CAUD</name>
<dbReference type="RefSeq" id="YP_009320961.1">
    <property type="nucleotide sequence ID" value="NC_031903.1"/>
</dbReference>
<evidence type="ECO:0000313" key="4">
    <source>
        <dbReference type="Proteomes" id="UP000202158"/>
    </source>
</evidence>
<evidence type="ECO:0000313" key="6">
    <source>
        <dbReference type="Proteomes" id="UP000241975"/>
    </source>
</evidence>
<evidence type="ECO:0000313" key="5">
    <source>
        <dbReference type="Proteomes" id="UP000241089"/>
    </source>
</evidence>
<dbReference type="Proteomes" id="UP000202158">
    <property type="component" value="Segment"/>
</dbReference>
<evidence type="ECO:0000313" key="3">
    <source>
        <dbReference type="EMBL" id="AOV61309.1"/>
    </source>
</evidence>
<accession>A0A1D8KQB2</accession>
<gene>
    <name evidence="1" type="ORF">C350210_049</name>
    <name evidence="2" type="ORF">N440310_049</name>
    <name evidence="3" type="ORF">T191209_049</name>
</gene>